<dbReference type="Pfam" id="PF00128">
    <property type="entry name" value="Alpha-amylase"/>
    <property type="match status" value="1"/>
</dbReference>
<keyword evidence="1" id="KW-0378">Hydrolase</keyword>
<dbReference type="Pfam" id="PF09087">
    <property type="entry name" value="Cyc-maltodext_N"/>
    <property type="match status" value="1"/>
</dbReference>
<dbReference type="SUPFAM" id="SSF81296">
    <property type="entry name" value="E set domains"/>
    <property type="match status" value="1"/>
</dbReference>
<feature type="domain" description="Glycosyl hydrolase family 13 catalytic" evidence="4">
    <location>
        <begin position="127"/>
        <end position="522"/>
    </location>
</feature>
<evidence type="ECO:0000313" key="6">
    <source>
        <dbReference type="Proteomes" id="UP000273022"/>
    </source>
</evidence>
<dbReference type="OrthoDB" id="9805159at2"/>
<organism evidence="5 6">
    <name type="scientific">Parashewanella spongiae</name>
    <dbReference type="NCBI Taxonomy" id="342950"/>
    <lineage>
        <taxon>Bacteria</taxon>
        <taxon>Pseudomonadati</taxon>
        <taxon>Pseudomonadota</taxon>
        <taxon>Gammaproteobacteria</taxon>
        <taxon>Alteromonadales</taxon>
        <taxon>Shewanellaceae</taxon>
        <taxon>Parashewanella</taxon>
    </lineage>
</organism>
<keyword evidence="5" id="KW-0456">Lyase</keyword>
<dbReference type="GO" id="GO:0005975">
    <property type="term" value="P:carbohydrate metabolic process"/>
    <property type="evidence" value="ECO:0007669"/>
    <property type="project" value="InterPro"/>
</dbReference>
<evidence type="ECO:0000256" key="2">
    <source>
        <dbReference type="ARBA" id="ARBA00023295"/>
    </source>
</evidence>
<dbReference type="GO" id="GO:0016798">
    <property type="term" value="F:hydrolase activity, acting on glycosyl bonds"/>
    <property type="evidence" value="ECO:0007669"/>
    <property type="project" value="UniProtKB-KW"/>
</dbReference>
<dbReference type="InterPro" id="IPR019492">
    <property type="entry name" value="Cyclo-malto-dextrinase_C"/>
</dbReference>
<gene>
    <name evidence="5" type="ORF">D5R81_09025</name>
</gene>
<dbReference type="Gene3D" id="2.60.40.1180">
    <property type="entry name" value="Golgi alpha-mannosidase II"/>
    <property type="match status" value="1"/>
</dbReference>
<dbReference type="Proteomes" id="UP000273022">
    <property type="component" value="Unassembled WGS sequence"/>
</dbReference>
<dbReference type="RefSeq" id="WP_121853328.1">
    <property type="nucleotide sequence ID" value="NZ_CP037952.1"/>
</dbReference>
<dbReference type="InterPro" id="IPR013783">
    <property type="entry name" value="Ig-like_fold"/>
</dbReference>
<dbReference type="PANTHER" id="PTHR10357:SF210">
    <property type="entry name" value="MALTODEXTRIN GLUCOSIDASE"/>
    <property type="match status" value="1"/>
</dbReference>
<sequence>MCRILLFLFVSFSFTLNAQSIERIEPSNWWVNMVNSQLQLMVHGEDISQLTPTIIDPRVQLTEIHRTDNPNYLFIDLTLSPELTAGSIEIAFKRDHKTVLTHQYPILSRQAHSKQRQGFSSKDVIYLITPDRFANGDARNDNVAEMAEGLNRSNKGGRHGGDIQGIIDHLDYIKEMGFTQIWLNPVLENNMTEYSYHGYSTTDYYAVDPRLGSNALYQTLSTKAKSQGLGIIMDVILNHIGSEHWWMTDMPSKDWLNQHPQYTGTNHFRESLHDPYAAKADKDLFHKGWFVTTMPDLNQQNPLVTQYLIQNVIWWIETADLSGVRVDTYSYSDKAFLAAWTAAIMQEYPNFNIVGEEWSINPAIVAYWQKDSPRHDNYPTQLPSLMDFPLQEALIHGLKEKESWSSGLIRINQTLANDFLYGDPYNLVTFPDNHDMSRIYTRLDQDVDLVKMALAFFATTRGIPQIFYGTEILMPGSDDHGELRADFPGGWSGDKTNALTGKGLTDKQIEVQQYTKTLLNWRKQSDIVQQGKLTHYNRDDGMYVYFRHLPNTAKKVMVVMNKNAEVKSLNMARFSEVLGNAQRFNARNVMTDESIVINGELTVPKKQTLILEIE</sequence>
<feature type="chain" id="PRO_5017418266" evidence="3">
    <location>
        <begin position="19"/>
        <end position="614"/>
    </location>
</feature>
<dbReference type="InterPro" id="IPR014756">
    <property type="entry name" value="Ig_E-set"/>
</dbReference>
<proteinExistence type="predicted"/>
<accession>A0A3A6TXF7</accession>
<dbReference type="Gene3D" id="2.60.40.10">
    <property type="entry name" value="Immunoglobulins"/>
    <property type="match status" value="1"/>
</dbReference>
<evidence type="ECO:0000259" key="4">
    <source>
        <dbReference type="SMART" id="SM00642"/>
    </source>
</evidence>
<dbReference type="SUPFAM" id="SSF51011">
    <property type="entry name" value="Glycosyl hydrolase domain"/>
    <property type="match status" value="1"/>
</dbReference>
<keyword evidence="2" id="KW-0326">Glycosidase</keyword>
<dbReference type="CDD" id="cd11340">
    <property type="entry name" value="AmyAc_bac_CMD_like_3"/>
    <property type="match status" value="1"/>
</dbReference>
<dbReference type="AlphaFoldDB" id="A0A3A6TXF7"/>
<dbReference type="PANTHER" id="PTHR10357">
    <property type="entry name" value="ALPHA-AMYLASE FAMILY MEMBER"/>
    <property type="match status" value="1"/>
</dbReference>
<name>A0A3A6TXF7_9GAMM</name>
<protein>
    <submittedName>
        <fullName evidence="5">Alpha-amlyase</fullName>
    </submittedName>
</protein>
<evidence type="ECO:0000256" key="1">
    <source>
        <dbReference type="ARBA" id="ARBA00022801"/>
    </source>
</evidence>
<reference evidence="5 6" key="1">
    <citation type="submission" date="2018-09" db="EMBL/GenBank/DDBJ databases">
        <title>Phylogeny of the Shewanellaceae, and recommendation for two new genera, Pseudoshewanella and Parashewanella.</title>
        <authorList>
            <person name="Wang G."/>
        </authorList>
    </citation>
    <scope>NUCLEOTIDE SEQUENCE [LARGE SCALE GENOMIC DNA]</scope>
    <source>
        <strain evidence="5 6">KCTC 22492</strain>
    </source>
</reference>
<dbReference type="InterPro" id="IPR013780">
    <property type="entry name" value="Glyco_hydro_b"/>
</dbReference>
<dbReference type="Pfam" id="PF10438">
    <property type="entry name" value="Cyc-maltodext_C"/>
    <property type="match status" value="1"/>
</dbReference>
<dbReference type="Gene3D" id="3.20.20.80">
    <property type="entry name" value="Glycosidases"/>
    <property type="match status" value="1"/>
</dbReference>
<keyword evidence="6" id="KW-1185">Reference proteome</keyword>
<dbReference type="SMART" id="SM00642">
    <property type="entry name" value="Aamy"/>
    <property type="match status" value="1"/>
</dbReference>
<keyword evidence="3" id="KW-0732">Signal</keyword>
<dbReference type="InterPro" id="IPR006047">
    <property type="entry name" value="GH13_cat_dom"/>
</dbReference>
<evidence type="ECO:0000313" key="5">
    <source>
        <dbReference type="EMBL" id="RJY16419.1"/>
    </source>
</evidence>
<comment type="caution">
    <text evidence="5">The sequence shown here is derived from an EMBL/GenBank/DDBJ whole genome shotgun (WGS) entry which is preliminary data.</text>
</comment>
<dbReference type="EMBL" id="QYYH01000047">
    <property type="protein sequence ID" value="RJY16419.1"/>
    <property type="molecule type" value="Genomic_DNA"/>
</dbReference>
<evidence type="ECO:0000256" key="3">
    <source>
        <dbReference type="SAM" id="SignalP"/>
    </source>
</evidence>
<dbReference type="InterPro" id="IPR017853">
    <property type="entry name" value="GH"/>
</dbReference>
<feature type="signal peptide" evidence="3">
    <location>
        <begin position="1"/>
        <end position="18"/>
    </location>
</feature>
<dbReference type="InterPro" id="IPR015171">
    <property type="entry name" value="Cyc-maltodext_N"/>
</dbReference>
<dbReference type="GO" id="GO:0016829">
    <property type="term" value="F:lyase activity"/>
    <property type="evidence" value="ECO:0007669"/>
    <property type="project" value="UniProtKB-KW"/>
</dbReference>
<dbReference type="SUPFAM" id="SSF51445">
    <property type="entry name" value="(Trans)glycosidases"/>
    <property type="match status" value="1"/>
</dbReference>